<evidence type="ECO:0000313" key="1">
    <source>
        <dbReference type="EMBL" id="EPF30863.1"/>
    </source>
</evidence>
<gene>
    <name evidence="1" type="ORF">HMPREF9194_01188</name>
</gene>
<evidence type="ECO:0000313" key="2">
    <source>
        <dbReference type="Proteomes" id="UP000014541"/>
    </source>
</evidence>
<dbReference type="STRING" id="1125699.HMPREF9194_01188"/>
<dbReference type="HOGENOM" id="CLU_684929_0_0_12"/>
<comment type="caution">
    <text evidence="1">The sequence shown here is derived from an EMBL/GenBank/DDBJ whole genome shotgun (WGS) entry which is preliminary data.</text>
</comment>
<protein>
    <recommendedName>
        <fullName evidence="3">Lipoprotein</fullName>
    </recommendedName>
</protein>
<sequence>MPNFFRAASLRFVRVSLFSLVFLFVSSCGSGKPVAAFEKEELFDLHYGSFENELSLFDLRVPGEIRTSLVMNEGFFYIANAEAAKIMELTSYGDLIGILYNADKNPVPSFVTLSGSKTVSALDSSGAVSTQHAVAYPFNSLSALAVDSGKRLYAADILPRERFVFDEKTKTVLRSAVLRFENDGSFIDYLGQEGPGGTPFPYIKNIYTTKQNELVVVCLIESGYSIFWFSRDGYLKYKVPVQPSSFPPYEADNGESVFASLEQVIPDYTQPVLYLKIDYYPAEIDASTRVQSGMKFDKTLLYPLNLETGLYGEPIAVPDFEQTVTYGYTKEVFSMSYDFLGVTEMQWFFFITTDESGFSILMLKENGQKIIRRHLDMDMGSVVYHNFSLSPSGIISALIAREDKASVMWWRTDTLIAAIIK</sequence>
<dbReference type="AlphaFoldDB" id="S3JXZ8"/>
<proteinExistence type="predicted"/>
<dbReference type="eggNOG" id="ENOG503464J">
    <property type="taxonomic scope" value="Bacteria"/>
</dbReference>
<dbReference type="NCBIfam" id="NF047780">
    <property type="entry name" value="LIC12708_fam"/>
    <property type="match status" value="1"/>
</dbReference>
<dbReference type="Proteomes" id="UP000014541">
    <property type="component" value="Unassembled WGS sequence"/>
</dbReference>
<dbReference type="EMBL" id="ATFF01000006">
    <property type="protein sequence ID" value="EPF30863.1"/>
    <property type="molecule type" value="Genomic_DNA"/>
</dbReference>
<dbReference type="InterPro" id="IPR058072">
    <property type="entry name" value="LIC12708-like"/>
</dbReference>
<organism evidence="1 2">
    <name type="scientific">Treponema maltophilum ATCC 51939</name>
    <dbReference type="NCBI Taxonomy" id="1125699"/>
    <lineage>
        <taxon>Bacteria</taxon>
        <taxon>Pseudomonadati</taxon>
        <taxon>Spirochaetota</taxon>
        <taxon>Spirochaetia</taxon>
        <taxon>Spirochaetales</taxon>
        <taxon>Treponemataceae</taxon>
        <taxon>Treponema</taxon>
    </lineage>
</organism>
<evidence type="ECO:0008006" key="3">
    <source>
        <dbReference type="Google" id="ProtNLM"/>
    </source>
</evidence>
<reference evidence="1 2" key="1">
    <citation type="submission" date="2013-04" db="EMBL/GenBank/DDBJ databases">
        <title>The Genome Sequence of Treponema maltophilum ATCC 51939.</title>
        <authorList>
            <consortium name="The Broad Institute Genomics Platform"/>
            <person name="Earl A."/>
            <person name="Ward D."/>
            <person name="Feldgarden M."/>
            <person name="Gevers D."/>
            <person name="Leonetti C."/>
            <person name="Blanton J.M."/>
            <person name="Dewhirst F.E."/>
            <person name="Izard J."/>
            <person name="Walker B."/>
            <person name="Young S."/>
            <person name="Zeng Q."/>
            <person name="Gargeya S."/>
            <person name="Fitzgerald M."/>
            <person name="Haas B."/>
            <person name="Abouelleil A."/>
            <person name="Allen A.W."/>
            <person name="Alvarado L."/>
            <person name="Arachchi H.M."/>
            <person name="Berlin A.M."/>
            <person name="Chapman S.B."/>
            <person name="Gainer-Dewar J."/>
            <person name="Goldberg J."/>
            <person name="Griggs A."/>
            <person name="Gujja S."/>
            <person name="Hansen M."/>
            <person name="Howarth C."/>
            <person name="Imamovic A."/>
            <person name="Ireland A."/>
            <person name="Larimer J."/>
            <person name="McCowan C."/>
            <person name="Murphy C."/>
            <person name="Pearson M."/>
            <person name="Poon T.W."/>
            <person name="Priest M."/>
            <person name="Roberts A."/>
            <person name="Saif S."/>
            <person name="Shea T."/>
            <person name="Sisk P."/>
            <person name="Sykes S."/>
            <person name="Wortman J."/>
            <person name="Nusbaum C."/>
            <person name="Birren B."/>
        </authorList>
    </citation>
    <scope>NUCLEOTIDE SEQUENCE [LARGE SCALE GENOMIC DNA]</scope>
    <source>
        <strain evidence="1 2">ATCC 51939</strain>
    </source>
</reference>
<dbReference type="PATRIC" id="fig|1125699.3.peg.1208"/>
<accession>S3JXZ8</accession>
<dbReference type="PROSITE" id="PS51257">
    <property type="entry name" value="PROKAR_LIPOPROTEIN"/>
    <property type="match status" value="1"/>
</dbReference>
<name>S3JXZ8_TREMA</name>
<keyword evidence="2" id="KW-1185">Reference proteome</keyword>
<dbReference type="SUPFAM" id="SSF101898">
    <property type="entry name" value="NHL repeat"/>
    <property type="match status" value="1"/>
</dbReference>